<protein>
    <submittedName>
        <fullName evidence="1">Uncharacterized protein</fullName>
    </submittedName>
</protein>
<comment type="caution">
    <text evidence="1">The sequence shown here is derived from an EMBL/GenBank/DDBJ whole genome shotgun (WGS) entry which is preliminary data.</text>
</comment>
<dbReference type="Proteomes" id="UP000622405">
    <property type="component" value="Unassembled WGS sequence"/>
</dbReference>
<gene>
    <name evidence="1" type="ORF">GH811_02680</name>
</gene>
<keyword evidence="2" id="KW-1185">Reference proteome</keyword>
<proteinExistence type="predicted"/>
<accession>A0ABR6YTS8</accession>
<dbReference type="EMBL" id="WJBE01000002">
    <property type="protein sequence ID" value="MBC3898522.1"/>
    <property type="molecule type" value="Genomic_DNA"/>
</dbReference>
<organism evidence="1 2">
    <name type="scientific">Acetobacterium malicum</name>
    <dbReference type="NCBI Taxonomy" id="52692"/>
    <lineage>
        <taxon>Bacteria</taxon>
        <taxon>Bacillati</taxon>
        <taxon>Bacillota</taxon>
        <taxon>Clostridia</taxon>
        <taxon>Eubacteriales</taxon>
        <taxon>Eubacteriaceae</taxon>
        <taxon>Acetobacterium</taxon>
    </lineage>
</organism>
<sequence>MLQNISHTLDRKSIRSGKPIVLETVIQDNDNSELDQNYLELIKLLDCVLNKAE</sequence>
<name>A0ABR6YTS8_9FIRM</name>
<dbReference type="RefSeq" id="WP_186893184.1">
    <property type="nucleotide sequence ID" value="NZ_WJBE01000002.1"/>
</dbReference>
<evidence type="ECO:0000313" key="2">
    <source>
        <dbReference type="Proteomes" id="UP000622405"/>
    </source>
</evidence>
<evidence type="ECO:0000313" key="1">
    <source>
        <dbReference type="EMBL" id="MBC3898522.1"/>
    </source>
</evidence>
<reference evidence="1 2" key="1">
    <citation type="journal article" date="2020" name="mSystems">
        <title>Defining Genomic and Predicted Metabolic Features of the Acetobacterium Genus.</title>
        <authorList>
            <person name="Ross D.E."/>
            <person name="Marshall C.W."/>
            <person name="Gulliver D."/>
            <person name="May H.D."/>
            <person name="Norman R.S."/>
        </authorList>
    </citation>
    <scope>NUCLEOTIDE SEQUENCE [LARGE SCALE GENOMIC DNA]</scope>
    <source>
        <strain evidence="1 2">DSM 4132</strain>
    </source>
</reference>